<organism evidence="1 2">
    <name type="scientific">Naganishia friedmannii</name>
    <dbReference type="NCBI Taxonomy" id="89922"/>
    <lineage>
        <taxon>Eukaryota</taxon>
        <taxon>Fungi</taxon>
        <taxon>Dikarya</taxon>
        <taxon>Basidiomycota</taxon>
        <taxon>Agaricomycotina</taxon>
        <taxon>Tremellomycetes</taxon>
        <taxon>Filobasidiales</taxon>
        <taxon>Filobasidiaceae</taxon>
        <taxon>Naganishia</taxon>
    </lineage>
</organism>
<evidence type="ECO:0000313" key="2">
    <source>
        <dbReference type="Proteomes" id="UP001227268"/>
    </source>
</evidence>
<protein>
    <submittedName>
        <fullName evidence="1">Uncharacterized protein</fullName>
    </submittedName>
</protein>
<comment type="caution">
    <text evidence="1">The sequence shown here is derived from an EMBL/GenBank/DDBJ whole genome shotgun (WGS) entry which is preliminary data.</text>
</comment>
<reference evidence="1" key="1">
    <citation type="submission" date="2023-04" db="EMBL/GenBank/DDBJ databases">
        <title>Draft Genome sequencing of Naganishia species isolated from polar environments using Oxford Nanopore Technology.</title>
        <authorList>
            <person name="Leo P."/>
            <person name="Venkateswaran K."/>
        </authorList>
    </citation>
    <scope>NUCLEOTIDE SEQUENCE</scope>
    <source>
        <strain evidence="1">MNA-CCFEE 5423</strain>
    </source>
</reference>
<evidence type="ECO:0000313" key="1">
    <source>
        <dbReference type="EMBL" id="KAJ9095019.1"/>
    </source>
</evidence>
<accession>A0ACC2V6N2</accession>
<proteinExistence type="predicted"/>
<dbReference type="Proteomes" id="UP001227268">
    <property type="component" value="Unassembled WGS sequence"/>
</dbReference>
<name>A0ACC2V6N2_9TREE</name>
<dbReference type="EMBL" id="JASBWT010000023">
    <property type="protein sequence ID" value="KAJ9095019.1"/>
    <property type="molecule type" value="Genomic_DNA"/>
</dbReference>
<keyword evidence="2" id="KW-1185">Reference proteome</keyword>
<gene>
    <name evidence="1" type="ORF">QFC21_005812</name>
</gene>
<sequence>MVLHKTVTKKMVMKTKMYWEDENEDLGENMGMDIEDIDEPVVQPKYVGPAKYECQEPYETLSKACPDKPSQQKPFRQTTYLERSLVRRPNSTFATWTVGAMVVERLPALTTKIPVVLLVNSFGIIPMANPGNNSPTSPLSIAFKPSSKIEKPVNVFGTLKYAQSVRWAGKRVEGGGKYFDDDTQIALGLATDGMPCWKRSRLDCWPFIVTNYSPPPEIRTKREYQICCGLIPGQYKLDQTPKATADYAFVSTGTREEITGRKVVLDSFLWPLLEDLEILAGVGFPAQRWIGDKQQAFNLRAHLIVVSGDMPAISKGIGSKLASRWCTMPAVRAGVPKSEYGKYYMTTKSPASTTRMNYAELPVRTKAGILKDIDEIRGCIAKTSMEAMQTEKGINDQSVFALIGSIDFPWSFSADIMHILFENIMKELLGLWEGKYKASMVTGAVNGRLSAAAGENYVISKVDWDAMDGEVASSNATVPAQMARRLGSLSKRGYWTTETYSYFLLHLGPTVLKE</sequence>